<gene>
    <name evidence="1" type="ORF">DFH08DRAFT_890708</name>
</gene>
<dbReference type="InterPro" id="IPR032675">
    <property type="entry name" value="LRR_dom_sf"/>
</dbReference>
<comment type="caution">
    <text evidence="1">The sequence shown here is derived from an EMBL/GenBank/DDBJ whole genome shotgun (WGS) entry which is preliminary data.</text>
</comment>
<organism evidence="1 2">
    <name type="scientific">Mycena albidolilacea</name>
    <dbReference type="NCBI Taxonomy" id="1033008"/>
    <lineage>
        <taxon>Eukaryota</taxon>
        <taxon>Fungi</taxon>
        <taxon>Dikarya</taxon>
        <taxon>Basidiomycota</taxon>
        <taxon>Agaricomycotina</taxon>
        <taxon>Agaricomycetes</taxon>
        <taxon>Agaricomycetidae</taxon>
        <taxon>Agaricales</taxon>
        <taxon>Marasmiineae</taxon>
        <taxon>Mycenaceae</taxon>
        <taxon>Mycena</taxon>
    </lineage>
</organism>
<proteinExistence type="predicted"/>
<evidence type="ECO:0000313" key="2">
    <source>
        <dbReference type="Proteomes" id="UP001218218"/>
    </source>
</evidence>
<sequence length="544" mass="61347">MHPRTPDTSAPKVSTMQHNYYTPTYNNYDYDWEQPLPLFTDHPGSTNPLPHASTQPAGQFYDFHFSDTTTGPPVPSVPTTSSSFSPHFLERNTRLNEFPLDILLEIFLEFTSDKVSRPSANSGPLLLIQICRLWRSVGLETLKLWDSLSVTASSDGQNLHPHLDLVQLWLSRSGARPLSLSLCVPERRYQVDHTPMDLTPVLRLFKAHCQRWKALEISTSVSPTWKDIGVCEAPLLERLALAWGSHMFEDEDDWSPDPPRQKITIVAGTRLQQLRWGVFDDRRVRTLRIQWSALTEVHLMGDFDAHRGVEHVHLEDVMYVLANCPLLRLCDIRNIAAAESVITESPARLAHMKTLTLDGVAAPVAHILGALIAPILATVALTVVTYPGPAFTAFVTRSQCALRNLTLHCMHMDEEHLDACLRLLSESLETLQIYNTQGIRRAPRFGFAVTARHLALLTEEHLCPRLTHLTLDRCLTIADGLLARLIESRWRASHESESAIARLRKIKIVFPGTYDLKDHIVDVKCAEELQKEGLEVSLSNYVPN</sequence>
<protein>
    <recommendedName>
        <fullName evidence="3">F-box domain-containing protein</fullName>
    </recommendedName>
</protein>
<accession>A0AAD6ZER8</accession>
<evidence type="ECO:0008006" key="3">
    <source>
        <dbReference type="Google" id="ProtNLM"/>
    </source>
</evidence>
<evidence type="ECO:0000313" key="1">
    <source>
        <dbReference type="EMBL" id="KAJ7319277.1"/>
    </source>
</evidence>
<keyword evidence="2" id="KW-1185">Reference proteome</keyword>
<name>A0AAD6ZER8_9AGAR</name>
<dbReference type="SUPFAM" id="SSF52047">
    <property type="entry name" value="RNI-like"/>
    <property type="match status" value="1"/>
</dbReference>
<reference evidence="1" key="1">
    <citation type="submission" date="2023-03" db="EMBL/GenBank/DDBJ databases">
        <title>Massive genome expansion in bonnet fungi (Mycena s.s.) driven by repeated elements and novel gene families across ecological guilds.</title>
        <authorList>
            <consortium name="Lawrence Berkeley National Laboratory"/>
            <person name="Harder C.B."/>
            <person name="Miyauchi S."/>
            <person name="Viragh M."/>
            <person name="Kuo A."/>
            <person name="Thoen E."/>
            <person name="Andreopoulos B."/>
            <person name="Lu D."/>
            <person name="Skrede I."/>
            <person name="Drula E."/>
            <person name="Henrissat B."/>
            <person name="Morin E."/>
            <person name="Kohler A."/>
            <person name="Barry K."/>
            <person name="LaButti K."/>
            <person name="Morin E."/>
            <person name="Salamov A."/>
            <person name="Lipzen A."/>
            <person name="Mereny Z."/>
            <person name="Hegedus B."/>
            <person name="Baldrian P."/>
            <person name="Stursova M."/>
            <person name="Weitz H."/>
            <person name="Taylor A."/>
            <person name="Grigoriev I.V."/>
            <person name="Nagy L.G."/>
            <person name="Martin F."/>
            <person name="Kauserud H."/>
        </authorList>
    </citation>
    <scope>NUCLEOTIDE SEQUENCE</scope>
    <source>
        <strain evidence="1">CBHHK002</strain>
    </source>
</reference>
<dbReference type="EMBL" id="JARIHO010000054">
    <property type="protein sequence ID" value="KAJ7319277.1"/>
    <property type="molecule type" value="Genomic_DNA"/>
</dbReference>
<dbReference type="Proteomes" id="UP001218218">
    <property type="component" value="Unassembled WGS sequence"/>
</dbReference>
<dbReference type="AlphaFoldDB" id="A0AAD6ZER8"/>
<dbReference type="Gene3D" id="3.80.10.10">
    <property type="entry name" value="Ribonuclease Inhibitor"/>
    <property type="match status" value="1"/>
</dbReference>